<evidence type="ECO:0000313" key="1">
    <source>
        <dbReference type="EnsemblMetazoa" id="AFAF016606-PA"/>
    </source>
</evidence>
<accession>A0A182QTL8</accession>
<reference evidence="2" key="1">
    <citation type="submission" date="2014-01" db="EMBL/GenBank/DDBJ databases">
        <title>The Genome Sequence of Anopheles farauti FAR1 (V2).</title>
        <authorList>
            <consortium name="The Broad Institute Genomics Platform"/>
            <person name="Neafsey D.E."/>
            <person name="Besansky N."/>
            <person name="Howell P."/>
            <person name="Walton C."/>
            <person name="Young S.K."/>
            <person name="Zeng Q."/>
            <person name="Gargeya S."/>
            <person name="Fitzgerald M."/>
            <person name="Haas B."/>
            <person name="Abouelleil A."/>
            <person name="Allen A.W."/>
            <person name="Alvarado L."/>
            <person name="Arachchi H.M."/>
            <person name="Berlin A.M."/>
            <person name="Chapman S.B."/>
            <person name="Gainer-Dewar J."/>
            <person name="Goldberg J."/>
            <person name="Griggs A."/>
            <person name="Gujja S."/>
            <person name="Hansen M."/>
            <person name="Howarth C."/>
            <person name="Imamovic A."/>
            <person name="Ireland A."/>
            <person name="Larimer J."/>
            <person name="McCowan C."/>
            <person name="Murphy C."/>
            <person name="Pearson M."/>
            <person name="Poon T.W."/>
            <person name="Priest M."/>
            <person name="Roberts A."/>
            <person name="Saif S."/>
            <person name="Shea T."/>
            <person name="Sisk P."/>
            <person name="Sykes S."/>
            <person name="Wortman J."/>
            <person name="Nusbaum C."/>
            <person name="Birren B."/>
        </authorList>
    </citation>
    <scope>NUCLEOTIDE SEQUENCE [LARGE SCALE GENOMIC DNA]</scope>
    <source>
        <strain evidence="2">FAR1</strain>
    </source>
</reference>
<dbReference type="VEuPathDB" id="VectorBase:AFAF016606"/>
<evidence type="ECO:0000313" key="2">
    <source>
        <dbReference type="Proteomes" id="UP000075886"/>
    </source>
</evidence>
<keyword evidence="2" id="KW-1185">Reference proteome</keyword>
<protein>
    <submittedName>
        <fullName evidence="1">Uncharacterized protein</fullName>
    </submittedName>
</protein>
<name>A0A182QTL8_9DIPT</name>
<dbReference type="EnsemblMetazoa" id="AFAF016606-RA">
    <property type="protein sequence ID" value="AFAF016606-PA"/>
    <property type="gene ID" value="AFAF016606"/>
</dbReference>
<dbReference type="Proteomes" id="UP000075886">
    <property type="component" value="Unassembled WGS sequence"/>
</dbReference>
<organism evidence="1 2">
    <name type="scientific">Anopheles farauti</name>
    <dbReference type="NCBI Taxonomy" id="69004"/>
    <lineage>
        <taxon>Eukaryota</taxon>
        <taxon>Metazoa</taxon>
        <taxon>Ecdysozoa</taxon>
        <taxon>Arthropoda</taxon>
        <taxon>Hexapoda</taxon>
        <taxon>Insecta</taxon>
        <taxon>Pterygota</taxon>
        <taxon>Neoptera</taxon>
        <taxon>Endopterygota</taxon>
        <taxon>Diptera</taxon>
        <taxon>Nematocera</taxon>
        <taxon>Culicoidea</taxon>
        <taxon>Culicidae</taxon>
        <taxon>Anophelinae</taxon>
        <taxon>Anopheles</taxon>
    </lineage>
</organism>
<sequence length="102" mass="11363">MELTFNGGGGGGGGGCVLLSSRLRGNWKGDVDNDKKKKKRSAMGLERFPQVRDGYPGFVLFYRVAGVGFTAMGTNPLPVHWMWLNGLKRAFNWCRRDKKRAI</sequence>
<dbReference type="EMBL" id="AXCN02000234">
    <property type="status" value="NOT_ANNOTATED_CDS"/>
    <property type="molecule type" value="Genomic_DNA"/>
</dbReference>
<dbReference type="AlphaFoldDB" id="A0A182QTL8"/>
<reference evidence="1" key="2">
    <citation type="submission" date="2020-05" db="UniProtKB">
        <authorList>
            <consortium name="EnsemblMetazoa"/>
        </authorList>
    </citation>
    <scope>IDENTIFICATION</scope>
    <source>
        <strain evidence="1">FAR1</strain>
    </source>
</reference>
<proteinExistence type="predicted"/>